<dbReference type="EMBL" id="VSRR010128577">
    <property type="protein sequence ID" value="MPD01782.1"/>
    <property type="molecule type" value="Genomic_DNA"/>
</dbReference>
<name>A0A5B7JUW4_PORTR</name>
<evidence type="ECO:0000313" key="2">
    <source>
        <dbReference type="Proteomes" id="UP000324222"/>
    </source>
</evidence>
<accession>A0A5B7JUW4</accession>
<organism evidence="1 2">
    <name type="scientific">Portunus trituberculatus</name>
    <name type="common">Swimming crab</name>
    <name type="synonym">Neptunus trituberculatus</name>
    <dbReference type="NCBI Taxonomy" id="210409"/>
    <lineage>
        <taxon>Eukaryota</taxon>
        <taxon>Metazoa</taxon>
        <taxon>Ecdysozoa</taxon>
        <taxon>Arthropoda</taxon>
        <taxon>Crustacea</taxon>
        <taxon>Multicrustacea</taxon>
        <taxon>Malacostraca</taxon>
        <taxon>Eumalacostraca</taxon>
        <taxon>Eucarida</taxon>
        <taxon>Decapoda</taxon>
        <taxon>Pleocyemata</taxon>
        <taxon>Brachyura</taxon>
        <taxon>Eubrachyura</taxon>
        <taxon>Portunoidea</taxon>
        <taxon>Portunidae</taxon>
        <taxon>Portuninae</taxon>
        <taxon>Portunus</taxon>
    </lineage>
</organism>
<sequence>MEVVIINSYISICSVPHPPSLFTSSSYLLLPSPAYELSLLNLRFSSPLSPAPLISRQTHGPPLSPPTYATLHVSFSSPPPRLCS</sequence>
<proteinExistence type="predicted"/>
<reference evidence="1 2" key="1">
    <citation type="submission" date="2019-05" db="EMBL/GenBank/DDBJ databases">
        <title>Another draft genome of Portunus trituberculatus and its Hox gene families provides insights of decapod evolution.</title>
        <authorList>
            <person name="Jeong J.-H."/>
            <person name="Song I."/>
            <person name="Kim S."/>
            <person name="Choi T."/>
            <person name="Kim D."/>
            <person name="Ryu S."/>
            <person name="Kim W."/>
        </authorList>
    </citation>
    <scope>NUCLEOTIDE SEQUENCE [LARGE SCALE GENOMIC DNA]</scope>
    <source>
        <tissue evidence="1">Muscle</tissue>
    </source>
</reference>
<keyword evidence="2" id="KW-1185">Reference proteome</keyword>
<dbReference type="Proteomes" id="UP000324222">
    <property type="component" value="Unassembled WGS sequence"/>
</dbReference>
<dbReference type="AlphaFoldDB" id="A0A5B7JUW4"/>
<comment type="caution">
    <text evidence="1">The sequence shown here is derived from an EMBL/GenBank/DDBJ whole genome shotgun (WGS) entry which is preliminary data.</text>
</comment>
<gene>
    <name evidence="1" type="ORF">E2C01_097327</name>
</gene>
<protein>
    <submittedName>
        <fullName evidence="1">Uncharacterized protein</fullName>
    </submittedName>
</protein>
<evidence type="ECO:0000313" key="1">
    <source>
        <dbReference type="EMBL" id="MPD01782.1"/>
    </source>
</evidence>